<organism evidence="2 3">
    <name type="scientific">Carboxydothermus hydrogenoformans (strain ATCC BAA-161 / DSM 6008 / Z-2901)</name>
    <dbReference type="NCBI Taxonomy" id="246194"/>
    <lineage>
        <taxon>Bacteria</taxon>
        <taxon>Bacillati</taxon>
        <taxon>Bacillota</taxon>
        <taxon>Clostridia</taxon>
        <taxon>Thermoanaerobacterales</taxon>
        <taxon>Thermoanaerobacteraceae</taxon>
        <taxon>Carboxydothermus</taxon>
    </lineage>
</organism>
<dbReference type="STRING" id="246194.CHY_0883"/>
<dbReference type="SMART" id="SM00471">
    <property type="entry name" value="HDc"/>
    <property type="match status" value="1"/>
</dbReference>
<dbReference type="eggNOG" id="COG2206">
    <property type="taxonomic scope" value="Bacteria"/>
</dbReference>
<dbReference type="KEGG" id="chy:CHY_0883"/>
<reference evidence="2 3" key="1">
    <citation type="journal article" date="2005" name="PLoS Genet.">
        <title>Life in hot carbon monoxide: the complete genome sequence of Carboxydothermus hydrogenoformans Z-2901.</title>
        <authorList>
            <person name="Wu M."/>
            <person name="Ren Q."/>
            <person name="Durkin A.S."/>
            <person name="Daugherty S.C."/>
            <person name="Brinkac L.M."/>
            <person name="Dodson R.J."/>
            <person name="Madupu R."/>
            <person name="Sullivan S.A."/>
            <person name="Kolonay J.F."/>
            <person name="Haft D.H."/>
            <person name="Nelson W.C."/>
            <person name="Tallon L.J."/>
            <person name="Jones K.M."/>
            <person name="Ulrich L.E."/>
            <person name="Gonzalez J.M."/>
            <person name="Zhulin I.B."/>
            <person name="Robb F.T."/>
            <person name="Eisen J.A."/>
        </authorList>
    </citation>
    <scope>NUCLEOTIDE SEQUENCE [LARGE SCALE GENOMIC DNA]</scope>
    <source>
        <strain evidence="3">ATCC BAA-161 / DSM 6008 / Z-2901</strain>
    </source>
</reference>
<protein>
    <submittedName>
        <fullName evidence="2">HD domain protein</fullName>
    </submittedName>
</protein>
<dbReference type="PANTHER" id="PTHR43155:SF8">
    <property type="entry name" value="METAL DEPENDENT PHOSPHOHYDROLASE"/>
    <property type="match status" value="1"/>
</dbReference>
<dbReference type="InterPro" id="IPR037522">
    <property type="entry name" value="HD_GYP_dom"/>
</dbReference>
<dbReference type="EMBL" id="CP000141">
    <property type="protein sequence ID" value="ABB14275.1"/>
    <property type="molecule type" value="Genomic_DNA"/>
</dbReference>
<evidence type="ECO:0000313" key="3">
    <source>
        <dbReference type="Proteomes" id="UP000002706"/>
    </source>
</evidence>
<dbReference type="Proteomes" id="UP000002706">
    <property type="component" value="Chromosome"/>
</dbReference>
<dbReference type="InParanoid" id="Q3ADQ1"/>
<dbReference type="OrthoDB" id="9804747at2"/>
<dbReference type="InterPro" id="IPR003607">
    <property type="entry name" value="HD/PDEase_dom"/>
</dbReference>
<feature type="domain" description="HD-GYP" evidence="1">
    <location>
        <begin position="28"/>
        <end position="225"/>
    </location>
</feature>
<proteinExistence type="predicted"/>
<dbReference type="Pfam" id="PF13487">
    <property type="entry name" value="HD_5"/>
    <property type="match status" value="1"/>
</dbReference>
<accession>Q3ADQ1</accession>
<sequence>MLLTSFLNRFNLFAIYSYALLKYNQIIAIERVFKFFIMIEDYLKNNLPSMRLHAFNVAYWTIEIAKKLNLPKDEREKLYYAALFHDIGKINVKNSIVNKEGPLTPEEYEEIKEHAEFGYVITRELFDNIYPDIPFWIKWHHENYDGSGYPEGLKKNEIPFPSRILRVANVIDVLHSPKSYKKPVTVKELVEELKRCTGKDFDPDVVDAALDVINERIVLPMDILKSNVEKIFPALLSLRTFRDVYNFNGYFVFNEKRSYFKSTDLNGNSVKDLWDLQSASLVVEIFNSMYEYEVEVIPVEEHTYIISNIRPMEKKNFISILWELEAELIAASGKSLNVKVKRLSGDYLLFAHDNSCPLDMSSLYKMKIKFEDGEELILNGIITYYYNASTNYAFYKYAFVNIGETTRDKLFKQIFKKQIYLRSFLKKDRWIKNKAG</sequence>
<gene>
    <name evidence="2" type="ordered locus">CHY_0883</name>
</gene>
<evidence type="ECO:0000313" key="2">
    <source>
        <dbReference type="EMBL" id="ABB14275.1"/>
    </source>
</evidence>
<dbReference type="SUPFAM" id="SSF109604">
    <property type="entry name" value="HD-domain/PDEase-like"/>
    <property type="match status" value="1"/>
</dbReference>
<dbReference type="Gene3D" id="1.10.3210.10">
    <property type="entry name" value="Hypothetical protein af1432"/>
    <property type="match status" value="1"/>
</dbReference>
<keyword evidence="3" id="KW-1185">Reference proteome</keyword>
<dbReference type="PROSITE" id="PS51832">
    <property type="entry name" value="HD_GYP"/>
    <property type="match status" value="1"/>
</dbReference>
<dbReference type="AlphaFoldDB" id="Q3ADQ1"/>
<evidence type="ECO:0000259" key="1">
    <source>
        <dbReference type="PROSITE" id="PS51832"/>
    </source>
</evidence>
<dbReference type="HOGENOM" id="CLU_034074_1_0_9"/>
<dbReference type="PANTHER" id="PTHR43155">
    <property type="entry name" value="CYCLIC DI-GMP PHOSPHODIESTERASE PA4108-RELATED"/>
    <property type="match status" value="1"/>
</dbReference>
<dbReference type="CDD" id="cd00077">
    <property type="entry name" value="HDc"/>
    <property type="match status" value="1"/>
</dbReference>
<name>Q3ADQ1_CARHZ</name>